<evidence type="ECO:0000313" key="1">
    <source>
        <dbReference type="EMBL" id="ACM31112.1"/>
    </source>
</evidence>
<gene>
    <name evidence="1" type="ordered locus">Arad_12029</name>
</gene>
<dbReference type="KEGG" id="ara:Arad_12029"/>
<reference evidence="1 2" key="1">
    <citation type="journal article" date="2009" name="J. Bacteriol.">
        <title>Genome sequences of three Agrobacterium biovars help elucidate the evolution of multichromosome genomes in bacteria.</title>
        <authorList>
            <person name="Slater S.C."/>
            <person name="Goldman B.S."/>
            <person name="Goodner B."/>
            <person name="Setubal J.C."/>
            <person name="Farrand S.K."/>
            <person name="Nester E.W."/>
            <person name="Burr T.J."/>
            <person name="Banta L."/>
            <person name="Dickerman A.W."/>
            <person name="Paulsen I."/>
            <person name="Otten L."/>
            <person name="Suen G."/>
            <person name="Welch R."/>
            <person name="Almeida N.F."/>
            <person name="Arnold F."/>
            <person name="Burton O.T."/>
            <person name="Du Z."/>
            <person name="Ewing A."/>
            <person name="Godsy E."/>
            <person name="Heisel S."/>
            <person name="Houmiel K.L."/>
            <person name="Jhaveri J."/>
            <person name="Lu J."/>
            <person name="Miller N.M."/>
            <person name="Norton S."/>
            <person name="Chen Q."/>
            <person name="Phoolcharoen W."/>
            <person name="Ohlin V."/>
            <person name="Ondrusek D."/>
            <person name="Pride N."/>
            <person name="Stricklin S.L."/>
            <person name="Sun J."/>
            <person name="Wheeler C."/>
            <person name="Wilson L."/>
            <person name="Zhu H."/>
            <person name="Wood D.W."/>
        </authorList>
    </citation>
    <scope>NUCLEOTIDE SEQUENCE [LARGE SCALE GENOMIC DNA]</scope>
    <source>
        <strain evidence="2">K84 / ATCC BAA-868</strain>
        <plasmid evidence="1 2">pAtK84c</plasmid>
    </source>
</reference>
<accession>B9JPP3</accession>
<proteinExistence type="predicted"/>
<dbReference type="EMBL" id="CP000631">
    <property type="protein sequence ID" value="ACM31112.1"/>
    <property type="molecule type" value="Genomic_DNA"/>
</dbReference>
<dbReference type="Proteomes" id="UP000001600">
    <property type="component" value="Plasmid pAtK84c"/>
</dbReference>
<name>B9JPP3_RHIR8</name>
<keyword evidence="1" id="KW-0614">Plasmid</keyword>
<evidence type="ECO:0000313" key="2">
    <source>
        <dbReference type="Proteomes" id="UP000001600"/>
    </source>
</evidence>
<dbReference type="HOGENOM" id="CLU_3179308_0_0_5"/>
<organism evidence="1 2">
    <name type="scientific">Rhizobium rhizogenes (strain K84 / ATCC BAA-868)</name>
    <name type="common">Agrobacterium radiobacter</name>
    <dbReference type="NCBI Taxonomy" id="311403"/>
    <lineage>
        <taxon>Bacteria</taxon>
        <taxon>Pseudomonadati</taxon>
        <taxon>Pseudomonadota</taxon>
        <taxon>Alphaproteobacteria</taxon>
        <taxon>Hyphomicrobiales</taxon>
        <taxon>Rhizobiaceae</taxon>
        <taxon>Rhizobium/Agrobacterium group</taxon>
        <taxon>Rhizobium</taxon>
    </lineage>
</organism>
<sequence>MKRFTHHLWIKFFDFCQMEITRGHLFAFKGKLQSKNQAKIVQCAIP</sequence>
<protein>
    <submittedName>
        <fullName evidence="1">Uncharacterized protein</fullName>
    </submittedName>
</protein>
<geneLocation type="plasmid" evidence="1 2">
    <name>pAtK84c</name>
</geneLocation>
<dbReference type="AlphaFoldDB" id="B9JPP3"/>